<evidence type="ECO:0000259" key="2">
    <source>
        <dbReference type="Pfam" id="PF01471"/>
    </source>
</evidence>
<dbReference type="AlphaFoldDB" id="A0A1F4XRQ3"/>
<sequence>MTISITKSSRIVALAVGAGLVLAVAFGGFVAPAYALTQAEATTIIQVLGLTGSQAAAIQALVSGGSSTTSLCTFTGPLTIGATGPQVTCLQENLISMGFSIPAGATGYFGTQTRAAVAAWQASKNIVPPVGYFGPISQQAWATSAAPGTPGTPGTPSTPTTLQGGAGSINDADYVSGLNNEQVGEGAEDVEVAGLDLEADSGSDIELTAVNLNFSPGSGVGTKDLDEYADEVSVWVNGKEVARVDASDFRDDQNFDRTISLDAGGIIEAGETGDLTIAVSGINNLDSTDATDVWNIEFENVRFRDAQGASVTDSATGDINDATGRNFTFDTFATANDVELKAASSDDTPKGVVNIHSTSNTDGVELFRFTLEAEGGDIRVRDIPINFATSSGGTATTLAHIASTVYIDVDGTEWSEAGSAAVVGTSGATVTFDDVDVTIDEGDKVTVIVKADINDTDANLVEGDALTASFSTSNRAVLDAEDETGESLTDGTDKTGTATGDPIAFYDVGINATFVSAEESVVAGADGTNDDDTATLKLVYDIAAFDGTVYVGNLASSTDVADGGASVPDVDLGGQVFRYEIDGTATTTLLSTAVSKVDQSGTVADDGVDEYTFEDGESARITLTVTRSNATVDTASDGYHSLHLVGIGFSTTQDDDTMSLYEFDLDDYDTDPIFAN</sequence>
<name>A0A1F4XRQ3_9BACT</name>
<reference evidence="3 4" key="1">
    <citation type="journal article" date="2016" name="Nat. Commun.">
        <title>Thousands of microbial genomes shed light on interconnected biogeochemical processes in an aquifer system.</title>
        <authorList>
            <person name="Anantharaman K."/>
            <person name="Brown C.T."/>
            <person name="Hug L.A."/>
            <person name="Sharon I."/>
            <person name="Castelle C.J."/>
            <person name="Probst A.J."/>
            <person name="Thomas B.C."/>
            <person name="Singh A."/>
            <person name="Wilkins M.J."/>
            <person name="Karaoz U."/>
            <person name="Brodie E.L."/>
            <person name="Williams K.H."/>
            <person name="Hubbard S.S."/>
            <person name="Banfield J.F."/>
        </authorList>
    </citation>
    <scope>NUCLEOTIDE SEQUENCE [LARGE SCALE GENOMIC DNA]</scope>
</reference>
<evidence type="ECO:0000313" key="3">
    <source>
        <dbReference type="EMBL" id="OGC84392.1"/>
    </source>
</evidence>
<dbReference type="Gene3D" id="1.10.101.10">
    <property type="entry name" value="PGBD-like superfamily/PGBD"/>
    <property type="match status" value="1"/>
</dbReference>
<accession>A0A1F4XRQ3</accession>
<dbReference type="InterPro" id="IPR002477">
    <property type="entry name" value="Peptidoglycan-bd-like"/>
</dbReference>
<gene>
    <name evidence="3" type="ORF">A3F55_00230</name>
</gene>
<dbReference type="Pfam" id="PF01471">
    <property type="entry name" value="PG_binding_1"/>
    <property type="match status" value="1"/>
</dbReference>
<feature type="compositionally biased region" description="Low complexity" evidence="1">
    <location>
        <begin position="142"/>
        <end position="161"/>
    </location>
</feature>
<dbReference type="SUPFAM" id="SSF47090">
    <property type="entry name" value="PGBD-like"/>
    <property type="match status" value="1"/>
</dbReference>
<dbReference type="Proteomes" id="UP000178091">
    <property type="component" value="Unassembled WGS sequence"/>
</dbReference>
<evidence type="ECO:0000256" key="1">
    <source>
        <dbReference type="SAM" id="MobiDB-lite"/>
    </source>
</evidence>
<organism evidence="3 4">
    <name type="scientific">Candidatus Adlerbacteria bacterium RIFCSPHIGHO2_12_FULL_53_18</name>
    <dbReference type="NCBI Taxonomy" id="1797242"/>
    <lineage>
        <taxon>Bacteria</taxon>
        <taxon>Candidatus Adleribacteriota</taxon>
    </lineage>
</organism>
<proteinExistence type="predicted"/>
<comment type="caution">
    <text evidence="3">The sequence shown here is derived from an EMBL/GenBank/DDBJ whole genome shotgun (WGS) entry which is preliminary data.</text>
</comment>
<evidence type="ECO:0000313" key="4">
    <source>
        <dbReference type="Proteomes" id="UP000178091"/>
    </source>
</evidence>
<feature type="domain" description="Peptidoglycan binding-like" evidence="2">
    <location>
        <begin position="83"/>
        <end position="126"/>
    </location>
</feature>
<feature type="region of interest" description="Disordered" evidence="1">
    <location>
        <begin position="142"/>
        <end position="174"/>
    </location>
</feature>
<dbReference type="EMBL" id="MEWW01000016">
    <property type="protein sequence ID" value="OGC84392.1"/>
    <property type="molecule type" value="Genomic_DNA"/>
</dbReference>
<dbReference type="InterPro" id="IPR036366">
    <property type="entry name" value="PGBDSf"/>
</dbReference>
<protein>
    <recommendedName>
        <fullName evidence="2">Peptidoglycan binding-like domain-containing protein</fullName>
    </recommendedName>
</protein>
<dbReference type="InterPro" id="IPR036365">
    <property type="entry name" value="PGBD-like_sf"/>
</dbReference>